<dbReference type="PANTHER" id="PTHR43415:SF3">
    <property type="entry name" value="GNAT-FAMILY ACETYLTRANSFERASE"/>
    <property type="match status" value="1"/>
</dbReference>
<dbReference type="SUPFAM" id="SSF55729">
    <property type="entry name" value="Acyl-CoA N-acyltransferases (Nat)"/>
    <property type="match status" value="1"/>
</dbReference>
<dbReference type="InterPro" id="IPR000182">
    <property type="entry name" value="GNAT_dom"/>
</dbReference>
<feature type="domain" description="N-acetyltransferase" evidence="1">
    <location>
        <begin position="6"/>
        <end position="166"/>
    </location>
</feature>
<dbReference type="InterPro" id="IPR020036">
    <property type="entry name" value="PseH"/>
</dbReference>
<name>A0ABN0ZNS9_9BACI</name>
<dbReference type="EMBL" id="BAAACZ010000005">
    <property type="protein sequence ID" value="GAA0454011.1"/>
    <property type="molecule type" value="Genomic_DNA"/>
</dbReference>
<gene>
    <name evidence="2" type="ORF">GCM10008935_06030</name>
</gene>
<keyword evidence="3" id="KW-1185">Reference proteome</keyword>
<proteinExistence type="predicted"/>
<organism evidence="2 3">
    <name type="scientific">Alkalibacillus silvisoli</name>
    <dbReference type="NCBI Taxonomy" id="392823"/>
    <lineage>
        <taxon>Bacteria</taxon>
        <taxon>Bacillati</taxon>
        <taxon>Bacillota</taxon>
        <taxon>Bacilli</taxon>
        <taxon>Bacillales</taxon>
        <taxon>Bacillaceae</taxon>
        <taxon>Alkalibacillus</taxon>
    </lineage>
</organism>
<dbReference type="PANTHER" id="PTHR43415">
    <property type="entry name" value="SPERMIDINE N(1)-ACETYLTRANSFERASE"/>
    <property type="match status" value="1"/>
</dbReference>
<dbReference type="Proteomes" id="UP001500740">
    <property type="component" value="Unassembled WGS sequence"/>
</dbReference>
<evidence type="ECO:0000313" key="2">
    <source>
        <dbReference type="EMBL" id="GAA0454011.1"/>
    </source>
</evidence>
<dbReference type="NCBIfam" id="TIGR03585">
    <property type="entry name" value="PseH"/>
    <property type="match status" value="1"/>
</dbReference>
<dbReference type="InterPro" id="IPR016181">
    <property type="entry name" value="Acyl_CoA_acyltransferase"/>
</dbReference>
<dbReference type="RefSeq" id="WP_343781694.1">
    <property type="nucleotide sequence ID" value="NZ_BAAACZ010000005.1"/>
</dbReference>
<accession>A0ABN0ZNS9</accession>
<evidence type="ECO:0000313" key="3">
    <source>
        <dbReference type="Proteomes" id="UP001500740"/>
    </source>
</evidence>
<comment type="caution">
    <text evidence="2">The sequence shown here is derived from an EMBL/GenBank/DDBJ whole genome shotgun (WGS) entry which is preliminary data.</text>
</comment>
<sequence>MDLTNYRLENLTEPYLLQVLTWRNQPHVREMMYTDHLITKEEHEKWFENVIRSNESIVKLLFYQETPLGLVQFNHIHERFKRCYWGFYIGEKNPPNKTGTALGILALDYIFLKQGLEKVLAEVIENNTRSFHYHKKLGFVEEGRFIKHIIKHNQALDVIPMALFNDEWQQVRTKLKGEV</sequence>
<evidence type="ECO:0000259" key="1">
    <source>
        <dbReference type="PROSITE" id="PS51186"/>
    </source>
</evidence>
<dbReference type="PROSITE" id="PS51186">
    <property type="entry name" value="GNAT"/>
    <property type="match status" value="1"/>
</dbReference>
<protein>
    <recommendedName>
        <fullName evidence="1">N-acetyltransferase domain-containing protein</fullName>
    </recommendedName>
</protein>
<dbReference type="Gene3D" id="3.40.630.30">
    <property type="match status" value="1"/>
</dbReference>
<dbReference type="Pfam" id="PF13420">
    <property type="entry name" value="Acetyltransf_4"/>
    <property type="match status" value="1"/>
</dbReference>
<reference evidence="2 3" key="1">
    <citation type="journal article" date="2019" name="Int. J. Syst. Evol. Microbiol.">
        <title>The Global Catalogue of Microorganisms (GCM) 10K type strain sequencing project: providing services to taxonomists for standard genome sequencing and annotation.</title>
        <authorList>
            <consortium name="The Broad Institute Genomics Platform"/>
            <consortium name="The Broad Institute Genome Sequencing Center for Infectious Disease"/>
            <person name="Wu L."/>
            <person name="Ma J."/>
        </authorList>
    </citation>
    <scope>NUCLEOTIDE SEQUENCE [LARGE SCALE GENOMIC DNA]</scope>
    <source>
        <strain evidence="2 3">JCM 14193</strain>
    </source>
</reference>